<protein>
    <submittedName>
        <fullName evidence="2">Uncharacterized protein</fullName>
    </submittedName>
</protein>
<dbReference type="AlphaFoldDB" id="A0A0C9WWK9"/>
<organism evidence="2 3">
    <name type="scientific">Laccaria amethystina LaAM-08-1</name>
    <dbReference type="NCBI Taxonomy" id="1095629"/>
    <lineage>
        <taxon>Eukaryota</taxon>
        <taxon>Fungi</taxon>
        <taxon>Dikarya</taxon>
        <taxon>Basidiomycota</taxon>
        <taxon>Agaricomycotina</taxon>
        <taxon>Agaricomycetes</taxon>
        <taxon>Agaricomycetidae</taxon>
        <taxon>Agaricales</taxon>
        <taxon>Agaricineae</taxon>
        <taxon>Hydnangiaceae</taxon>
        <taxon>Laccaria</taxon>
    </lineage>
</organism>
<evidence type="ECO:0000313" key="3">
    <source>
        <dbReference type="Proteomes" id="UP000054477"/>
    </source>
</evidence>
<feature type="region of interest" description="Disordered" evidence="1">
    <location>
        <begin position="252"/>
        <end position="283"/>
    </location>
</feature>
<dbReference type="HOGENOM" id="CLU_629406_0_0_1"/>
<dbReference type="STRING" id="1095629.A0A0C9WWK9"/>
<accession>A0A0C9WWK9</accession>
<sequence length="436" mass="48560">MTGESLPGEEGKGKPVFGHVAEFWTRGVVMNVFLLDPGVRLLSAFVWVSRSNTIGLYVLLDWEVAEYVFVDTGIECVASSNWSCILYDENIVIHCEESGAAYQHFYPLSLLRTYTTKLATKDSIPIIAHEVPPSRTLTKNFIFPSEFAPESLPPSPIDTHNPHNQHQPIPPPGPNPFPFPPWYPESAHFVRQWWPSLPNIPRVSCTVVLLAEHDQVSHRTRFVLAQHYFRVPVNHVEWDNYNLYGTASAPGMNGVAPPPLRPSSSSSSTSTSSSSTSTSTTLSTAGQIAQDDALMHLWYVSTPFEVVRVFDAISEEDDEDGGTPDRPRPLVAVDFGHAVWIEYVESGDVDREEGGEGEEGELKWLRFVTFPAFRDEWECERDLRAGVSGQGGRGEVRTLEVPEELDLSAVETINIDQSQGAVILSDRDGRIFILCY</sequence>
<reference evidence="2 3" key="1">
    <citation type="submission" date="2014-04" db="EMBL/GenBank/DDBJ databases">
        <authorList>
            <consortium name="DOE Joint Genome Institute"/>
            <person name="Kuo A."/>
            <person name="Kohler A."/>
            <person name="Nagy L.G."/>
            <person name="Floudas D."/>
            <person name="Copeland A."/>
            <person name="Barry K.W."/>
            <person name="Cichocki N."/>
            <person name="Veneault-Fourrey C."/>
            <person name="LaButti K."/>
            <person name="Lindquist E.A."/>
            <person name="Lipzen A."/>
            <person name="Lundell T."/>
            <person name="Morin E."/>
            <person name="Murat C."/>
            <person name="Sun H."/>
            <person name="Tunlid A."/>
            <person name="Henrissat B."/>
            <person name="Grigoriev I.V."/>
            <person name="Hibbett D.S."/>
            <person name="Martin F."/>
            <person name="Nordberg H.P."/>
            <person name="Cantor M.N."/>
            <person name="Hua S.X."/>
        </authorList>
    </citation>
    <scope>NUCLEOTIDE SEQUENCE [LARGE SCALE GENOMIC DNA]</scope>
    <source>
        <strain evidence="2 3">LaAM-08-1</strain>
    </source>
</reference>
<evidence type="ECO:0000313" key="2">
    <source>
        <dbReference type="EMBL" id="KIJ89706.1"/>
    </source>
</evidence>
<name>A0A0C9WWK9_9AGAR</name>
<proteinExistence type="predicted"/>
<feature type="non-terminal residue" evidence="2">
    <location>
        <position position="1"/>
    </location>
</feature>
<dbReference type="OrthoDB" id="3202382at2759"/>
<feature type="compositionally biased region" description="Low complexity" evidence="1">
    <location>
        <begin position="263"/>
        <end position="283"/>
    </location>
</feature>
<dbReference type="EMBL" id="KN839488">
    <property type="protein sequence ID" value="KIJ89706.1"/>
    <property type="molecule type" value="Genomic_DNA"/>
</dbReference>
<gene>
    <name evidence="2" type="ORF">K443DRAFT_687187</name>
</gene>
<keyword evidence="3" id="KW-1185">Reference proteome</keyword>
<evidence type="ECO:0000256" key="1">
    <source>
        <dbReference type="SAM" id="MobiDB-lite"/>
    </source>
</evidence>
<reference evidence="3" key="2">
    <citation type="submission" date="2015-01" db="EMBL/GenBank/DDBJ databases">
        <title>Evolutionary Origins and Diversification of the Mycorrhizal Mutualists.</title>
        <authorList>
            <consortium name="DOE Joint Genome Institute"/>
            <consortium name="Mycorrhizal Genomics Consortium"/>
            <person name="Kohler A."/>
            <person name="Kuo A."/>
            <person name="Nagy L.G."/>
            <person name="Floudas D."/>
            <person name="Copeland A."/>
            <person name="Barry K.W."/>
            <person name="Cichocki N."/>
            <person name="Veneault-Fourrey C."/>
            <person name="LaButti K."/>
            <person name="Lindquist E.A."/>
            <person name="Lipzen A."/>
            <person name="Lundell T."/>
            <person name="Morin E."/>
            <person name="Murat C."/>
            <person name="Riley R."/>
            <person name="Ohm R."/>
            <person name="Sun H."/>
            <person name="Tunlid A."/>
            <person name="Henrissat B."/>
            <person name="Grigoriev I.V."/>
            <person name="Hibbett D.S."/>
            <person name="Martin F."/>
        </authorList>
    </citation>
    <scope>NUCLEOTIDE SEQUENCE [LARGE SCALE GENOMIC DNA]</scope>
    <source>
        <strain evidence="3">LaAM-08-1</strain>
    </source>
</reference>
<dbReference type="Proteomes" id="UP000054477">
    <property type="component" value="Unassembled WGS sequence"/>
</dbReference>